<accession>A0ABD0LC05</accession>
<dbReference type="InterPro" id="IPR016137">
    <property type="entry name" value="RGS"/>
</dbReference>
<gene>
    <name evidence="5" type="ORF">BaRGS_00012149</name>
</gene>
<keyword evidence="2" id="KW-1133">Transmembrane helix</keyword>
<dbReference type="InterPro" id="IPR036305">
    <property type="entry name" value="RGS_sf"/>
</dbReference>
<evidence type="ECO:0000259" key="4">
    <source>
        <dbReference type="PROSITE" id="PS51207"/>
    </source>
</evidence>
<evidence type="ECO:0000256" key="1">
    <source>
        <dbReference type="ARBA" id="ARBA00010883"/>
    </source>
</evidence>
<dbReference type="PANTHER" id="PTHR22775:SF48">
    <property type="entry name" value="SORTING NEXIN-25"/>
    <property type="match status" value="1"/>
</dbReference>
<dbReference type="Pfam" id="PF02194">
    <property type="entry name" value="PXA"/>
    <property type="match status" value="1"/>
</dbReference>
<dbReference type="PROSITE" id="PS51207">
    <property type="entry name" value="PXA"/>
    <property type="match status" value="1"/>
</dbReference>
<dbReference type="PROSITE" id="PS50132">
    <property type="entry name" value="RGS"/>
    <property type="match status" value="1"/>
</dbReference>
<dbReference type="AlphaFoldDB" id="A0ABD0LC05"/>
<dbReference type="Gene3D" id="1.10.167.10">
    <property type="entry name" value="Regulator of G-protein Signalling 4, domain 2"/>
    <property type="match status" value="1"/>
</dbReference>
<dbReference type="SMART" id="SM00315">
    <property type="entry name" value="RGS"/>
    <property type="match status" value="1"/>
</dbReference>
<dbReference type="SUPFAM" id="SSF64268">
    <property type="entry name" value="PX domain"/>
    <property type="match status" value="1"/>
</dbReference>
<organism evidence="5 6">
    <name type="scientific">Batillaria attramentaria</name>
    <dbReference type="NCBI Taxonomy" id="370345"/>
    <lineage>
        <taxon>Eukaryota</taxon>
        <taxon>Metazoa</taxon>
        <taxon>Spiralia</taxon>
        <taxon>Lophotrochozoa</taxon>
        <taxon>Mollusca</taxon>
        <taxon>Gastropoda</taxon>
        <taxon>Caenogastropoda</taxon>
        <taxon>Sorbeoconcha</taxon>
        <taxon>Cerithioidea</taxon>
        <taxon>Batillariidae</taxon>
        <taxon>Batillaria</taxon>
    </lineage>
</organism>
<dbReference type="SMART" id="SM00313">
    <property type="entry name" value="PXA"/>
    <property type="match status" value="1"/>
</dbReference>
<keyword evidence="2" id="KW-0812">Transmembrane</keyword>
<proteinExistence type="inferred from homology"/>
<comment type="caution">
    <text evidence="5">The sequence shown here is derived from an EMBL/GenBank/DDBJ whole genome shotgun (WGS) entry which is preliminary data.</text>
</comment>
<feature type="transmembrane region" description="Helical" evidence="2">
    <location>
        <begin position="7"/>
        <end position="24"/>
    </location>
</feature>
<evidence type="ECO:0000259" key="3">
    <source>
        <dbReference type="PROSITE" id="PS50132"/>
    </source>
</evidence>
<evidence type="ECO:0000256" key="2">
    <source>
        <dbReference type="SAM" id="Phobius"/>
    </source>
</evidence>
<name>A0ABD0LC05_9CAEN</name>
<evidence type="ECO:0000313" key="6">
    <source>
        <dbReference type="Proteomes" id="UP001519460"/>
    </source>
</evidence>
<dbReference type="InterPro" id="IPR036871">
    <property type="entry name" value="PX_dom_sf"/>
</dbReference>
<dbReference type="InterPro" id="IPR003114">
    <property type="entry name" value="Phox_assoc"/>
</dbReference>
<dbReference type="Pfam" id="PF00615">
    <property type="entry name" value="RGS"/>
    <property type="match status" value="1"/>
</dbReference>
<dbReference type="SUPFAM" id="SSF48097">
    <property type="entry name" value="Regulator of G-protein signaling, RGS"/>
    <property type="match status" value="1"/>
</dbReference>
<dbReference type="InterPro" id="IPR001683">
    <property type="entry name" value="PX_dom"/>
</dbReference>
<sequence length="906" mass="103919">MIGGKVMNVLGAAAAVITVAAWWYGWIWPLMYAGIAVLGACYTAQWRLIHGDFYRPSVPQQQITVASVLLQKMMEKERVRPQVSRKTLISRSLDNALQEVAEMWQLVDNISSRLSEIDVVTVLTKDVVDTLYEHFKSIRLAQKREGEQTELACCFQLHPWLRDEESEQECLCQICEALLLILLPPPYAHCDSYRHLLREIIATSVFKVTVDMLCDPDYINEKILAYILQQEKLMADTKRTYTYAASYEDFVKMINASDRVDELKQMRYKIISEIMQATTINNLKKAQGINTDKESSPKSTAKGELLKARNLKRYINQLTVAKQLVEKRMQVLGGSGGAQHSTDAAEGDLTYPGQKILSFSVIMEKPKAREYFMRFLEKDGSDFLLTFWTDVEMLRSTSKVQQHQVGNEVYQQYVASPTHSLPIDKSTVKGMELFLRGDGGPEAFYEGQRQVREVLEKQHYHLFIVSDLYHQYVSTQEEEEELDNSDEGEEEEEMLADQSYHARQLLRQLDTKITNKVQAIQALLSSQKLEKDKDMEQEVEKMRVERSQLEAHIERTKTWTENVGHWRVFVVNASIEIEEDRKVPQFVLLVSVDGGDAAGQSADSKQEGLAASPHTALAQDTTDSARGWAVSRSLDDFYALHDKLAMIGQWLQKKDLPSQGAGLFRSMDAAYLEKAKSALHEYMAAVMQDERMIYSETLYAFLAPSPQFLHQPITQRRQKFSVSLLKRTTKDDRTHDSVAKPLYRLLGEVFELRGMFKWLRRSFMTFVELTFGSNINRQLREIVKWTYSEQMLLFYIRTFKESMWPGGVLAQSPAPKTEAQKFETRMAAKHKLLQNIPDTLKNLVGEDNARHGTIKVFEVLQDKTLNKHLLYNLLEIFLLELCPELKKTHDSLVESLQRQSASQATS</sequence>
<dbReference type="Pfam" id="PF08628">
    <property type="entry name" value="Nexin_C"/>
    <property type="match status" value="1"/>
</dbReference>
<evidence type="ECO:0008006" key="7">
    <source>
        <dbReference type="Google" id="ProtNLM"/>
    </source>
</evidence>
<protein>
    <recommendedName>
        <fullName evidence="7">Sorting nexin-25</fullName>
    </recommendedName>
</protein>
<dbReference type="Gene3D" id="3.30.1520.10">
    <property type="entry name" value="Phox-like domain"/>
    <property type="match status" value="1"/>
</dbReference>
<keyword evidence="2" id="KW-0472">Membrane</keyword>
<dbReference type="InterPro" id="IPR044926">
    <property type="entry name" value="RGS_subdomain_2"/>
</dbReference>
<dbReference type="Proteomes" id="UP001519460">
    <property type="component" value="Unassembled WGS sequence"/>
</dbReference>
<evidence type="ECO:0000313" key="5">
    <source>
        <dbReference type="EMBL" id="KAK7496497.1"/>
    </source>
</evidence>
<comment type="similarity">
    <text evidence="1">Belongs to the sorting nexin family.</text>
</comment>
<dbReference type="PANTHER" id="PTHR22775">
    <property type="entry name" value="SORTING NEXIN"/>
    <property type="match status" value="1"/>
</dbReference>
<feature type="domain" description="RGS" evidence="3">
    <location>
        <begin position="358"/>
        <end position="473"/>
    </location>
</feature>
<dbReference type="InterPro" id="IPR013937">
    <property type="entry name" value="Sorting_nexin_C"/>
</dbReference>
<dbReference type="EMBL" id="JACVVK020000066">
    <property type="protein sequence ID" value="KAK7496497.1"/>
    <property type="molecule type" value="Genomic_DNA"/>
</dbReference>
<dbReference type="Pfam" id="PF00787">
    <property type="entry name" value="PX"/>
    <property type="match status" value="1"/>
</dbReference>
<reference evidence="5 6" key="1">
    <citation type="journal article" date="2023" name="Sci. Data">
        <title>Genome assembly of the Korean intertidal mud-creeper Batillaria attramentaria.</title>
        <authorList>
            <person name="Patra A.K."/>
            <person name="Ho P.T."/>
            <person name="Jun S."/>
            <person name="Lee S.J."/>
            <person name="Kim Y."/>
            <person name="Won Y.J."/>
        </authorList>
    </citation>
    <scope>NUCLEOTIDE SEQUENCE [LARGE SCALE GENOMIC DNA]</scope>
    <source>
        <strain evidence="5">Wonlab-2016</strain>
    </source>
</reference>
<keyword evidence="6" id="KW-1185">Reference proteome</keyword>
<feature type="domain" description="PXA" evidence="4">
    <location>
        <begin position="80"/>
        <end position="231"/>
    </location>
</feature>